<keyword evidence="3" id="KW-1185">Reference proteome</keyword>
<proteinExistence type="predicted"/>
<feature type="transmembrane region" description="Helical" evidence="1">
    <location>
        <begin position="629"/>
        <end position="646"/>
    </location>
</feature>
<evidence type="ECO:0008006" key="4">
    <source>
        <dbReference type="Google" id="ProtNLM"/>
    </source>
</evidence>
<protein>
    <recommendedName>
        <fullName evidence="4">Tetratricopeptide repeat protein</fullName>
    </recommendedName>
</protein>
<dbReference type="AlphaFoldDB" id="A0A919PCC5"/>
<comment type="caution">
    <text evidence="2">The sequence shown here is derived from an EMBL/GenBank/DDBJ whole genome shotgun (WGS) entry which is preliminary data.</text>
</comment>
<keyword evidence="1" id="KW-0472">Membrane</keyword>
<evidence type="ECO:0000256" key="1">
    <source>
        <dbReference type="SAM" id="Phobius"/>
    </source>
</evidence>
<reference evidence="2" key="1">
    <citation type="submission" date="2021-01" db="EMBL/GenBank/DDBJ databases">
        <title>Whole genome shotgun sequence of Dactylosporangium siamense NBRC 106093.</title>
        <authorList>
            <person name="Komaki H."/>
            <person name="Tamura T."/>
        </authorList>
    </citation>
    <scope>NUCLEOTIDE SEQUENCE</scope>
    <source>
        <strain evidence="2">NBRC 106093</strain>
    </source>
</reference>
<dbReference type="EMBL" id="BONQ01000004">
    <property type="protein sequence ID" value="GIG42151.1"/>
    <property type="molecule type" value="Genomic_DNA"/>
</dbReference>
<feature type="transmembrane region" description="Helical" evidence="1">
    <location>
        <begin position="863"/>
        <end position="881"/>
    </location>
</feature>
<organism evidence="2 3">
    <name type="scientific">Dactylosporangium siamense</name>
    <dbReference type="NCBI Taxonomy" id="685454"/>
    <lineage>
        <taxon>Bacteria</taxon>
        <taxon>Bacillati</taxon>
        <taxon>Actinomycetota</taxon>
        <taxon>Actinomycetes</taxon>
        <taxon>Micromonosporales</taxon>
        <taxon>Micromonosporaceae</taxon>
        <taxon>Dactylosporangium</taxon>
    </lineage>
</organism>
<feature type="transmembrane region" description="Helical" evidence="1">
    <location>
        <begin position="695"/>
        <end position="719"/>
    </location>
</feature>
<evidence type="ECO:0000313" key="2">
    <source>
        <dbReference type="EMBL" id="GIG42151.1"/>
    </source>
</evidence>
<sequence length="948" mass="103126">MLTAMSSTGPAAVLEAAELCLAAGDHAEAARLLAEALITGPSDPILLRVLADAQFEIGWDGCALALLAEAQRVAPDDGVVAIDRNYRLREHGRFAEALAALDNLPPDAAVTRAQRAATYADMSLPVLALETYPADRRGLWWRTGGPVAVLRGARRRAEQRVLAELLDAAGHAPPAPVDLPALLIRIVNGTGQDRDALAAVRAAQDHLTDDRRAQAAAVLADALRRDSTHPLLLRFAARVAETLDRLGPALALYRRLAVDPSPVEVLIDQGDLLIRMHRLPEAVRFVESLPAGMARADGLRRVVANAYREAGLPTAVAGAYDRRGIVADWHRALWWRTGGPLPSLRRRLRHRDAETVAAWTALPVEDLLGPLLAVDAADLMAAAARAAAVLEQARQADERHGSAAAIDVLAAAAATDPDQQLVKDLAKELTYDDREEEALAWFDRAAAADPADVEVVEGRLLALTWLDRTRDALDLLETLPPAVRAAEAIRSRESWLYERLRLWTPALDALRPVATVPSWNRSTHRHLWWRTGGPLWMIRRRMRDSDSHATWSWRSVSTPLLSTLDSVVPSATPAMRTLVDGNRLNHEVLTMLWERANVAVRMTAGFLATIAACVFLTRTAATTVDLPTGWAVLVGAGTTALAYLGLRRWLFRHTRADSVRLVLDEAAPRIVGLALAGAVLYRLRDHYGGWPALAGGALVALAVMATARLAAAAACRLVAARVMSRFVRREPRAAALTETLTLLSELRPRGRRNDLSWRRAWLWRLERIAQAVEHDLPATFGLVDPDTQRQLTDGGRGAARAVRQLKFLVAAPSSPDAWRRVEDVLRHNVGALATGELGRLRRADPAAVPAPVRRGRRAVAGEVLRTVVFAGLPLAVVYLAQPWLSFSETVHDWAKVVGLGWALLYVLMTLDPTLQEKLRTALSMITLGQTGDPAAVARSRDSGPPPPP</sequence>
<feature type="transmembrane region" description="Helical" evidence="1">
    <location>
        <begin position="598"/>
        <end position="617"/>
    </location>
</feature>
<evidence type="ECO:0000313" key="3">
    <source>
        <dbReference type="Proteomes" id="UP000660611"/>
    </source>
</evidence>
<dbReference type="SUPFAM" id="SSF48452">
    <property type="entry name" value="TPR-like"/>
    <property type="match status" value="2"/>
</dbReference>
<dbReference type="Gene3D" id="1.25.40.10">
    <property type="entry name" value="Tetratricopeptide repeat domain"/>
    <property type="match status" value="2"/>
</dbReference>
<keyword evidence="1" id="KW-0812">Transmembrane</keyword>
<name>A0A919PCC5_9ACTN</name>
<keyword evidence="1" id="KW-1133">Transmembrane helix</keyword>
<accession>A0A919PCC5</accession>
<dbReference type="InterPro" id="IPR011990">
    <property type="entry name" value="TPR-like_helical_dom_sf"/>
</dbReference>
<gene>
    <name evidence="2" type="ORF">Dsi01nite_001920</name>
</gene>
<dbReference type="Proteomes" id="UP000660611">
    <property type="component" value="Unassembled WGS sequence"/>
</dbReference>